<reference evidence="1 2" key="1">
    <citation type="journal article" date="2018" name="Genomics">
        <title>Molecular footprints of inshore aquatic adaptation in Indo-Pacific humpback dolphin (Sousa chinensis).</title>
        <authorList>
            <person name="Ming Y."/>
            <person name="Jian J."/>
            <person name="Yu F."/>
            <person name="Yu X."/>
            <person name="Wang J."/>
            <person name="Liu W."/>
        </authorList>
    </citation>
    <scope>NUCLEOTIDE SEQUENCE [LARGE SCALE GENOMIC DNA]</scope>
    <source>
        <strain evidence="1">MY-2018</strain>
        <tissue evidence="1">Skin</tissue>
    </source>
</reference>
<organism evidence="1 2">
    <name type="scientific">Sousa chinensis</name>
    <name type="common">Indo-pacific humpbacked dolphin</name>
    <name type="synonym">Steno chinensis</name>
    <dbReference type="NCBI Taxonomy" id="103600"/>
    <lineage>
        <taxon>Eukaryota</taxon>
        <taxon>Metazoa</taxon>
        <taxon>Chordata</taxon>
        <taxon>Craniata</taxon>
        <taxon>Vertebrata</taxon>
        <taxon>Euteleostomi</taxon>
        <taxon>Mammalia</taxon>
        <taxon>Eutheria</taxon>
        <taxon>Laurasiatheria</taxon>
        <taxon>Artiodactyla</taxon>
        <taxon>Whippomorpha</taxon>
        <taxon>Cetacea</taxon>
        <taxon>Odontoceti</taxon>
        <taxon>Delphinidae</taxon>
        <taxon>Sousa</taxon>
    </lineage>
</organism>
<accession>A0A484GV25</accession>
<name>A0A484GV25_SOUCH</name>
<dbReference type="Proteomes" id="UP000295264">
    <property type="component" value="Unassembled WGS sequence"/>
</dbReference>
<proteinExistence type="predicted"/>
<gene>
    <name evidence="1" type="ORF">DBR06_SOUSAS7610013</name>
</gene>
<sequence length="223" mass="26640">AKRQTELSFTKQLRNLLKKYQPKKNWKEEEYKYIRHVTVELAGCVQDQSRSGYRTFRDAQKRATDRHLLEATHTNKLKSITNSRGQQSRLLTKSSRNWTRTCMHITILIYPTSFRKYKRWKKEGQVDKTEVKSDSKSKGKLWLFIKINVSHTVKGTHCFNEFMIFKPQIHFKNLKRGGGGQHQRVSAIFHLNKEGKSYIKKVNELNKEIQMEMDQRWYNKDEE</sequence>
<protein>
    <submittedName>
        <fullName evidence="1">Uncharacterized protein</fullName>
    </submittedName>
</protein>
<dbReference type="AlphaFoldDB" id="A0A484GV25"/>
<evidence type="ECO:0000313" key="2">
    <source>
        <dbReference type="Proteomes" id="UP000295264"/>
    </source>
</evidence>
<comment type="caution">
    <text evidence="1">The sequence shown here is derived from an EMBL/GenBank/DDBJ whole genome shotgun (WGS) entry which is preliminary data.</text>
</comment>
<evidence type="ECO:0000313" key="1">
    <source>
        <dbReference type="EMBL" id="TEA39190.1"/>
    </source>
</evidence>
<feature type="non-terminal residue" evidence="1">
    <location>
        <position position="1"/>
    </location>
</feature>
<keyword evidence="2" id="KW-1185">Reference proteome</keyword>
<dbReference type="EMBL" id="QWLN02004211">
    <property type="protein sequence ID" value="TEA39190.1"/>
    <property type="molecule type" value="Genomic_DNA"/>
</dbReference>